<dbReference type="GO" id="GO:0016020">
    <property type="term" value="C:membrane"/>
    <property type="evidence" value="ECO:0007669"/>
    <property type="project" value="InterPro"/>
</dbReference>
<protein>
    <submittedName>
        <fullName evidence="3">Nhe toxin component NheA</fullName>
    </submittedName>
</protein>
<sequence length="240" mass="28152">MDRTDEFVKIIRATLIPQQGRPLLSSPYTKAFEIDAAIEKTLSEIDRMLSKERVYESFTLQSKIDKACELVGRMRDAIGLETRYRNDQEAMSYTNLEGMIKNRVSRYNIKLKEFINRRNERAQAVSERRKEFDSECSREYQDTVLMENEVVTERIKERQKISMQISEIGQIMEEISMHVSLQEESFKRIDDLMATSDSLISGSLDLMKKTWENVSGTRPAIIKFVVFWLVLALAFWLLRR</sequence>
<dbReference type="GO" id="GO:0016192">
    <property type="term" value="P:vesicle-mediated transport"/>
    <property type="evidence" value="ECO:0007669"/>
    <property type="project" value="InterPro"/>
</dbReference>
<evidence type="ECO:0000313" key="5">
    <source>
        <dbReference type="Proteomes" id="UP001059546"/>
    </source>
</evidence>
<dbReference type="EMBL" id="CP119066">
    <property type="protein sequence ID" value="WEL38636.1"/>
    <property type="molecule type" value="Genomic_DNA"/>
</dbReference>
<reference evidence="3" key="1">
    <citation type="submission" date="2021-05" db="EMBL/GenBank/DDBJ databases">
        <title>Encephalitozoon hellem ATCC 50604 Complete Genome.</title>
        <authorList>
            <person name="Mascarenhas dos Santos A.C."/>
            <person name="Julian A.T."/>
            <person name="Pombert J.-F."/>
        </authorList>
    </citation>
    <scope>NUCLEOTIDE SEQUENCE</scope>
    <source>
        <strain evidence="3">ATCC 50604</strain>
    </source>
</reference>
<dbReference type="OrthoDB" id="421009at2759"/>
<keyword evidence="6" id="KW-1185">Reference proteome</keyword>
<proteinExistence type="predicted"/>
<dbReference type="SUPFAM" id="SSF58038">
    <property type="entry name" value="SNARE fusion complex"/>
    <property type="match status" value="1"/>
</dbReference>
<dbReference type="InterPro" id="IPR010989">
    <property type="entry name" value="SNARE"/>
</dbReference>
<organism evidence="3 5">
    <name type="scientific">Encephalitozoon hellem</name>
    <name type="common">Microsporidian parasite</name>
    <dbReference type="NCBI Taxonomy" id="27973"/>
    <lineage>
        <taxon>Eukaryota</taxon>
        <taxon>Fungi</taxon>
        <taxon>Fungi incertae sedis</taxon>
        <taxon>Microsporidia</taxon>
        <taxon>Unikaryonidae</taxon>
        <taxon>Encephalitozoon</taxon>
    </lineage>
</organism>
<evidence type="ECO:0000256" key="1">
    <source>
        <dbReference type="SAM" id="Phobius"/>
    </source>
</evidence>
<dbReference type="InterPro" id="IPR000727">
    <property type="entry name" value="T_SNARE_dom"/>
</dbReference>
<dbReference type="EMBL" id="CP075151">
    <property type="protein sequence ID" value="UTX43179.1"/>
    <property type="molecule type" value="Genomic_DNA"/>
</dbReference>
<dbReference type="Gene3D" id="1.20.5.110">
    <property type="match status" value="1"/>
</dbReference>
<reference evidence="4 6" key="2">
    <citation type="submission" date="2023-02" db="EMBL/GenBank/DDBJ databases">
        <title>Encephalitozoon hellem ATCC 50451 complete genome.</title>
        <authorList>
            <person name="Mascarenhas dos Santos A.C."/>
            <person name="Julian A.T."/>
            <person name="Pombert J.-F."/>
        </authorList>
    </citation>
    <scope>NUCLEOTIDE SEQUENCE [LARGE SCALE GENOMIC DNA]</scope>
    <source>
        <strain evidence="4 6">ATCC 50451</strain>
    </source>
</reference>
<keyword evidence="1" id="KW-0812">Transmembrane</keyword>
<dbReference type="PROSITE" id="PS50192">
    <property type="entry name" value="T_SNARE"/>
    <property type="match status" value="1"/>
</dbReference>
<accession>A0A9Q9F846</accession>
<dbReference type="Proteomes" id="UP001059546">
    <property type="component" value="Chromosome V"/>
</dbReference>
<gene>
    <name evidence="3" type="ORF">GPU96_05g09190</name>
    <name evidence="4" type="ORF">PFJ87_05g01050</name>
</gene>
<feature type="domain" description="T-SNARE coiled-coil homology" evidence="2">
    <location>
        <begin position="148"/>
        <end position="210"/>
    </location>
</feature>
<keyword evidence="1" id="KW-1133">Transmembrane helix</keyword>
<dbReference type="AlphaFoldDB" id="A0A9Q9F846"/>
<dbReference type="Proteomes" id="UP001217963">
    <property type="component" value="Chromosome V"/>
</dbReference>
<name>A0A9Q9F846_ENCHE</name>
<evidence type="ECO:0000313" key="3">
    <source>
        <dbReference type="EMBL" id="UTX43179.1"/>
    </source>
</evidence>
<dbReference type="SUPFAM" id="SSF47661">
    <property type="entry name" value="t-snare proteins"/>
    <property type="match status" value="1"/>
</dbReference>
<keyword evidence="1" id="KW-0472">Membrane</keyword>
<evidence type="ECO:0000313" key="4">
    <source>
        <dbReference type="EMBL" id="WEL38636.1"/>
    </source>
</evidence>
<evidence type="ECO:0000259" key="2">
    <source>
        <dbReference type="PROSITE" id="PS50192"/>
    </source>
</evidence>
<feature type="transmembrane region" description="Helical" evidence="1">
    <location>
        <begin position="220"/>
        <end position="238"/>
    </location>
</feature>
<evidence type="ECO:0000313" key="6">
    <source>
        <dbReference type="Proteomes" id="UP001217963"/>
    </source>
</evidence>